<reference evidence="1" key="1">
    <citation type="submission" date="2019-06" db="EMBL/GenBank/DDBJ databases">
        <title>Complete genome sequence of Methylogaea oryzae strain JCM16910.</title>
        <authorList>
            <person name="Asakawa S."/>
        </authorList>
    </citation>
    <scope>NUCLEOTIDE SEQUENCE</scope>
    <source>
        <strain evidence="1">E10</strain>
    </source>
</reference>
<dbReference type="Proteomes" id="UP000824988">
    <property type="component" value="Chromosome"/>
</dbReference>
<keyword evidence="2" id="KW-1185">Reference proteome</keyword>
<dbReference type="GO" id="GO:0003677">
    <property type="term" value="F:DNA binding"/>
    <property type="evidence" value="ECO:0007669"/>
    <property type="project" value="InterPro"/>
</dbReference>
<protein>
    <recommendedName>
        <fullName evidence="3">HTH luxR-type domain-containing protein</fullName>
    </recommendedName>
</protein>
<evidence type="ECO:0008006" key="3">
    <source>
        <dbReference type="Google" id="ProtNLM"/>
    </source>
</evidence>
<sequence length="236" mass="26442">MPDKFPPIVSAASGQGPVAIPVVDRRGQSRRAQDRVIDDLHSTFSSSHCHTCLERMSDAALLLDSEMRVLFMSPSFRSMVQTPDELFVLAPKFGLRDPADARRLAELLSAPSQDNEKPCLMLHEGGSPIPLLLTVFRLPKPKTPDLGNVASFLILLRDSSRFPQQQWQLFIDQFQLTSAEARLCRALADGLTLSGYCEQWRVTANTARSQLKDIFAKTSTRRQVDLTRLIFLFTRG</sequence>
<dbReference type="GO" id="GO:0006355">
    <property type="term" value="P:regulation of DNA-templated transcription"/>
    <property type="evidence" value="ECO:0007669"/>
    <property type="project" value="InterPro"/>
</dbReference>
<evidence type="ECO:0000313" key="2">
    <source>
        <dbReference type="Proteomes" id="UP000824988"/>
    </source>
</evidence>
<dbReference type="RefSeq" id="WP_054772568.1">
    <property type="nucleotide sequence ID" value="NZ_AP019782.1"/>
</dbReference>
<dbReference type="KEGG" id="moz:MoryE10_08850"/>
<dbReference type="InterPro" id="IPR036388">
    <property type="entry name" value="WH-like_DNA-bd_sf"/>
</dbReference>
<dbReference type="AlphaFoldDB" id="A0A8D4VPH5"/>
<dbReference type="SUPFAM" id="SSF46894">
    <property type="entry name" value="C-terminal effector domain of the bipartite response regulators"/>
    <property type="match status" value="1"/>
</dbReference>
<dbReference type="EMBL" id="AP019782">
    <property type="protein sequence ID" value="BBL70279.1"/>
    <property type="molecule type" value="Genomic_DNA"/>
</dbReference>
<name>A0A8D4VPH5_9GAMM</name>
<gene>
    <name evidence="1" type="ORF">MoryE10_08850</name>
</gene>
<dbReference type="Gene3D" id="1.10.10.10">
    <property type="entry name" value="Winged helix-like DNA-binding domain superfamily/Winged helix DNA-binding domain"/>
    <property type="match status" value="1"/>
</dbReference>
<dbReference type="InterPro" id="IPR016032">
    <property type="entry name" value="Sig_transdc_resp-reg_C-effctor"/>
</dbReference>
<accession>A0A8D4VPH5</accession>
<organism evidence="1 2">
    <name type="scientific">Methylogaea oryzae</name>
    <dbReference type="NCBI Taxonomy" id="1295382"/>
    <lineage>
        <taxon>Bacteria</taxon>
        <taxon>Pseudomonadati</taxon>
        <taxon>Pseudomonadota</taxon>
        <taxon>Gammaproteobacteria</taxon>
        <taxon>Methylococcales</taxon>
        <taxon>Methylococcaceae</taxon>
        <taxon>Methylogaea</taxon>
    </lineage>
</organism>
<proteinExistence type="predicted"/>
<evidence type="ECO:0000313" key="1">
    <source>
        <dbReference type="EMBL" id="BBL70279.1"/>
    </source>
</evidence>